<comment type="caution">
    <text evidence="11">The sequence shown here is derived from an EMBL/GenBank/DDBJ whole genome shotgun (WGS) entry which is preliminary data.</text>
</comment>
<feature type="transmembrane region" description="Helical" evidence="8">
    <location>
        <begin position="1446"/>
        <end position="1465"/>
    </location>
</feature>
<evidence type="ECO:0000256" key="5">
    <source>
        <dbReference type="ARBA" id="ARBA00022989"/>
    </source>
</evidence>
<feature type="compositionally biased region" description="Pro residues" evidence="7">
    <location>
        <begin position="736"/>
        <end position="750"/>
    </location>
</feature>
<name>A0AA36JNB0_9DINO</name>
<dbReference type="InterPro" id="IPR032880">
    <property type="entry name" value="CSC1/OSCA1-like_N"/>
</dbReference>
<dbReference type="InterPro" id="IPR003864">
    <property type="entry name" value="CSC1/OSCA1-like_7TM"/>
</dbReference>
<dbReference type="InterPro" id="IPR036985">
    <property type="entry name" value="Transglutaminase-like_sf"/>
</dbReference>
<evidence type="ECO:0000256" key="3">
    <source>
        <dbReference type="ARBA" id="ARBA00022448"/>
    </source>
</evidence>
<sequence>MASGLQTQQAFRKVELLGWLMHLRYLSDICSNPLLQSMLLSNLSSRVRPDKVTIRSLARDVCMEVKMNLPPLPRLLSALRAAHLGQGEPLDLALCFVALGRALKIRTRLVRCLQVARTSGVELGKRSRGIWEQLTAGGVGEENALFAALEMEATEGVDSTILAYAGLRSEPRDQVLCTWAECFEESSNTWIAVDPVGPVVAVAPLGLWLHPQTPWICAGDDALQADYCELADVTDRYHRPEDIRKTRAPHWEQLAPWWTRAVQQLSGHLASLQKTPEAVQDVPVPMCQDVAVPTGQARLNRAQVKKVQKRQGATSLPSLEPFKERAMQLQEHLQSHGVLPWHKGATPQERRLGRWVQSVKHLRKAGRLKPEDQQRLSTWCPLWAEVEAPRKPEVAEVAEPSAPCAGSQMAWVKASLALARCRSSEQRRQTLRRLQLDFHPDKNMDRPEVRPMFDFIQDMWEKEFRRGEATSAVECSGKSRGDGHEVDAKANASALSNAMSKPCFRAAAELHNRCAQPECAGVAVWPWGAAEKSECHAGNGFWMWEPTCCGKELGLRELQCVEEPRCEAAPKEAGLLVAVTIPVVIAGVLLLLRCCCRQRAPAFGTDVRSLEAGTEMSVADRVEAWNKRSSDQALGAPPAHWGGGAAPLLRPKPKPQEPPEDTLAPLPSKARKSSSRVTFRTQDSVMEFSESQAASSQGVPKPGPKPGPKPVSVPVQAQHRPLPEPKPKPETKAAPPKAPVPAPSPPPVKVPEPVKEPAQAQAGWTGNEKEVSASRLLFQHRHRSSDPEPLALATLGPRPPDVQTRYTVNTFGAIWFSVGMNTLTLLVAICLLSLALRSVRFRRQLAPRLPQEQADALPFPFGWMQLAASHRSLRDEIGLDALVVVRFLDLGFKFSLFGSLLCIVLLPMYSWTQREETLNKFTRFSLSNIDGHHPGDHIKFQIVVVCAYFLNAAFVHLMISEWQSFMNLRRKQFRQTVLGSHGPGAAQAIRSILVENVPRELRSAEILHRYFARLFGEGALHSTVVQSDTRALHRIEGCCRCCCWKASERLSEMRERIRPDVARGIQLQEMSQSGRNRRTTVVEESSLLAGLDLPVVAREFSRKFQTYTITLASTVSKALPATELVRSSRSCSSTAFVTFNTVQMRVMAEQVLLSHRSDWRLRSAPESRDIVWSNASTPWKLTYPRSIVSQCLCFVGVLFWSVPVSTIQLWSNVESLEKLFPRLFHISLSPCKLCSTFVVKYLPVVTLILLLSLLPYVFEAMTKKYERYKVKSDIHRIVLTRYFGYLLCTLYVAVVAGSVWDTLETILREPPRALQEVREAVPSVAVYFITFVLARVGITIPILLFYPCLFQETSCYFATEASDAALILVLGLTYSAIAPLILPACAVYFCLASVVYRWLFLYTYEPEFDCAGSFWYDLFDCSICGLFFSNIMLLALAGGHTQLNSYSFYATAILPITTVVFKAFCERRFGRPSRFVALEDAVEADLAAQEAAQSHLDLHYYVDPVLSSRSNSSSSSLGRRNAR</sequence>
<dbReference type="GO" id="GO:0005886">
    <property type="term" value="C:plasma membrane"/>
    <property type="evidence" value="ECO:0007669"/>
    <property type="project" value="TreeGrafter"/>
</dbReference>
<keyword evidence="6 8" id="KW-0472">Membrane</keyword>
<feature type="region of interest" description="Disordered" evidence="7">
    <location>
        <begin position="628"/>
        <end position="769"/>
    </location>
</feature>
<gene>
    <name evidence="11" type="ORF">EVOR1521_LOCUS29706</name>
</gene>
<evidence type="ECO:0000313" key="12">
    <source>
        <dbReference type="Proteomes" id="UP001178507"/>
    </source>
</evidence>
<dbReference type="Pfam" id="PF02714">
    <property type="entry name" value="RSN1_7TM"/>
    <property type="match status" value="1"/>
</dbReference>
<dbReference type="Gene3D" id="3.90.260.10">
    <property type="entry name" value="Transglutaminase-like"/>
    <property type="match status" value="1"/>
</dbReference>
<feature type="transmembrane region" description="Helical" evidence="8">
    <location>
        <begin position="1279"/>
        <end position="1300"/>
    </location>
</feature>
<dbReference type="InterPro" id="IPR045122">
    <property type="entry name" value="Csc1-like"/>
</dbReference>
<dbReference type="Gene3D" id="1.10.287.110">
    <property type="entry name" value="DnaJ domain"/>
    <property type="match status" value="1"/>
</dbReference>
<dbReference type="InterPro" id="IPR038765">
    <property type="entry name" value="Papain-like_cys_pep_sf"/>
</dbReference>
<feature type="compositionally biased region" description="Pro residues" evidence="7">
    <location>
        <begin position="701"/>
        <end position="711"/>
    </location>
</feature>
<protein>
    <submittedName>
        <fullName evidence="11">Uncharacterized protein</fullName>
    </submittedName>
</protein>
<dbReference type="GO" id="GO:0005227">
    <property type="term" value="F:calcium-activated cation channel activity"/>
    <property type="evidence" value="ECO:0007669"/>
    <property type="project" value="InterPro"/>
</dbReference>
<reference evidence="11" key="1">
    <citation type="submission" date="2023-08" db="EMBL/GenBank/DDBJ databases">
        <authorList>
            <person name="Chen Y."/>
            <person name="Shah S."/>
            <person name="Dougan E. K."/>
            <person name="Thang M."/>
            <person name="Chan C."/>
        </authorList>
    </citation>
    <scope>NUCLEOTIDE SEQUENCE</scope>
</reference>
<feature type="compositionally biased region" description="Basic and acidic residues" evidence="7">
    <location>
        <begin position="721"/>
        <end position="731"/>
    </location>
</feature>
<proteinExistence type="inferred from homology"/>
<dbReference type="EMBL" id="CAUJNA010003708">
    <property type="protein sequence ID" value="CAJ1408211.1"/>
    <property type="molecule type" value="Genomic_DNA"/>
</dbReference>
<comment type="subcellular location">
    <subcellularLocation>
        <location evidence="1">Membrane</location>
        <topology evidence="1">Multi-pass membrane protein</topology>
    </subcellularLocation>
</comment>
<accession>A0AA36JNB0</accession>
<comment type="similarity">
    <text evidence="2">Belongs to the CSC1 (TC 1.A.17) family.</text>
</comment>
<evidence type="ECO:0000256" key="7">
    <source>
        <dbReference type="SAM" id="MobiDB-lite"/>
    </source>
</evidence>
<organism evidence="11 12">
    <name type="scientific">Effrenium voratum</name>
    <dbReference type="NCBI Taxonomy" id="2562239"/>
    <lineage>
        <taxon>Eukaryota</taxon>
        <taxon>Sar</taxon>
        <taxon>Alveolata</taxon>
        <taxon>Dinophyceae</taxon>
        <taxon>Suessiales</taxon>
        <taxon>Symbiodiniaceae</taxon>
        <taxon>Effrenium</taxon>
    </lineage>
</organism>
<feature type="transmembrane region" description="Helical" evidence="8">
    <location>
        <begin position="1320"/>
        <end position="1346"/>
    </location>
</feature>
<dbReference type="PANTHER" id="PTHR13018">
    <property type="entry name" value="PROBABLE MEMBRANE PROTEIN DUF221-RELATED"/>
    <property type="match status" value="1"/>
</dbReference>
<feature type="transmembrane region" description="Helical" evidence="8">
    <location>
        <begin position="813"/>
        <end position="836"/>
    </location>
</feature>
<feature type="transmembrane region" description="Helical" evidence="8">
    <location>
        <begin position="1414"/>
        <end position="1440"/>
    </location>
</feature>
<evidence type="ECO:0000256" key="2">
    <source>
        <dbReference type="ARBA" id="ARBA00007779"/>
    </source>
</evidence>
<keyword evidence="12" id="KW-1185">Reference proteome</keyword>
<feature type="transmembrane region" description="Helical" evidence="8">
    <location>
        <begin position="1380"/>
        <end position="1402"/>
    </location>
</feature>
<keyword evidence="4 8" id="KW-0812">Transmembrane</keyword>
<feature type="transmembrane region" description="Helical" evidence="8">
    <location>
        <begin position="1353"/>
        <end position="1374"/>
    </location>
</feature>
<evidence type="ECO:0000256" key="8">
    <source>
        <dbReference type="SAM" id="Phobius"/>
    </source>
</evidence>
<dbReference type="PANTHER" id="PTHR13018:SF5">
    <property type="entry name" value="RE44586P"/>
    <property type="match status" value="1"/>
</dbReference>
<feature type="transmembrane region" description="Helical" evidence="8">
    <location>
        <begin position="894"/>
        <end position="912"/>
    </location>
</feature>
<keyword evidence="5 8" id="KW-1133">Transmembrane helix</keyword>
<feature type="compositionally biased region" description="Polar residues" evidence="7">
    <location>
        <begin position="675"/>
        <end position="694"/>
    </location>
</feature>
<evidence type="ECO:0000256" key="6">
    <source>
        <dbReference type="ARBA" id="ARBA00023136"/>
    </source>
</evidence>
<feature type="transmembrane region" description="Helical" evidence="8">
    <location>
        <begin position="1187"/>
        <end position="1210"/>
    </location>
</feature>
<dbReference type="Proteomes" id="UP001178507">
    <property type="component" value="Unassembled WGS sequence"/>
</dbReference>
<evidence type="ECO:0000256" key="4">
    <source>
        <dbReference type="ARBA" id="ARBA00022692"/>
    </source>
</evidence>
<feature type="domain" description="CSC1/OSCA1-like N-terminal transmembrane" evidence="10">
    <location>
        <begin position="815"/>
        <end position="959"/>
    </location>
</feature>
<dbReference type="SUPFAM" id="SSF54001">
    <property type="entry name" value="Cysteine proteinases"/>
    <property type="match status" value="1"/>
</dbReference>
<evidence type="ECO:0000259" key="9">
    <source>
        <dbReference type="Pfam" id="PF02714"/>
    </source>
</evidence>
<feature type="transmembrane region" description="Helical" evidence="8">
    <location>
        <begin position="940"/>
        <end position="959"/>
    </location>
</feature>
<dbReference type="Pfam" id="PF13967">
    <property type="entry name" value="RSN1_TM"/>
    <property type="match status" value="1"/>
</dbReference>
<feature type="domain" description="CSC1/OSCA1-like 7TM region" evidence="9">
    <location>
        <begin position="1185"/>
        <end position="1436"/>
    </location>
</feature>
<evidence type="ECO:0000259" key="10">
    <source>
        <dbReference type="Pfam" id="PF13967"/>
    </source>
</evidence>
<evidence type="ECO:0000256" key="1">
    <source>
        <dbReference type="ARBA" id="ARBA00004141"/>
    </source>
</evidence>
<dbReference type="InterPro" id="IPR001623">
    <property type="entry name" value="DnaJ_domain"/>
</dbReference>
<evidence type="ECO:0000313" key="11">
    <source>
        <dbReference type="EMBL" id="CAJ1408211.1"/>
    </source>
</evidence>
<keyword evidence="3" id="KW-0813">Transport</keyword>
<dbReference type="CDD" id="cd06257">
    <property type="entry name" value="DnaJ"/>
    <property type="match status" value="1"/>
</dbReference>
<feature type="transmembrane region" description="Helical" evidence="8">
    <location>
        <begin position="1238"/>
        <end position="1258"/>
    </location>
</feature>
<dbReference type="InterPro" id="IPR036869">
    <property type="entry name" value="J_dom_sf"/>
</dbReference>